<keyword evidence="2" id="KW-0285">Flavoprotein</keyword>
<evidence type="ECO:0000313" key="5">
    <source>
        <dbReference type="EMBL" id="MFC3909081.1"/>
    </source>
</evidence>
<dbReference type="Proteomes" id="UP001595758">
    <property type="component" value="Unassembled WGS sequence"/>
</dbReference>
<comment type="caution">
    <text evidence="5">The sequence shown here is derived from an EMBL/GenBank/DDBJ whole genome shotgun (WGS) entry which is preliminary data.</text>
</comment>
<dbReference type="SUPFAM" id="SSF51905">
    <property type="entry name" value="FAD/NAD(P)-binding domain"/>
    <property type="match status" value="1"/>
</dbReference>
<keyword evidence="3" id="KW-0274">FAD</keyword>
<dbReference type="Gene3D" id="3.30.70.2450">
    <property type="match status" value="1"/>
</dbReference>
<dbReference type="Gene3D" id="3.50.50.60">
    <property type="entry name" value="FAD/NAD(P)-binding domain"/>
    <property type="match status" value="1"/>
</dbReference>
<dbReference type="InterPro" id="IPR002938">
    <property type="entry name" value="FAD-bd"/>
</dbReference>
<sequence>MSAEMLDVLVVGAGPVGLFCANELTRYGLKCRIIDKKEALSDKSKALGLHIRTLDVLEDCGLLDEFLKRGHKVVQALFKSNGALIASVDFSKVASKRHYLIDLPQDQTEKILHDNLAGKGINVEWQTELTALEQKEKSIIATLKNPEQDNLQVEASWIIACDGAHSTLRHLVNGDFAGSAYDQFWWLADLHIDWAEPEDSMVINISQYGPMACFPMGNKRYRLVMTAPGKSTEQPQFEDIVKEFNLRSADKAELSNPVWVTGFSIHHRQMQQYRYDRLFFAGDAAHIHSPMGGQGLNTGIQDIYNLVWKLALVQRNQAIDELLDTYHDERYPVGKKVLHKTDLMTKMILIKNDFLIKMRNHAVKFLTNLDYVKKTLTSDLAELNISYSKSAIVGHYGGKTLFKPGEYLPDFTLYSLDSEHQVASSAYKITNNMQHNLFLFIGRESFDRVIILDIVNSVAKNYQGMITVHLVMPDKVLSPESNVKRWMDSNWDTHKAFAIEHPTLMIVRPDKYIAYIQTPLDKTDLDKYLDLFFKLPPPKPKVKKILDPDLKNK</sequence>
<dbReference type="InterPro" id="IPR036188">
    <property type="entry name" value="FAD/NAD-bd_sf"/>
</dbReference>
<comment type="cofactor">
    <cofactor evidence="1">
        <name>FAD</name>
        <dbReference type="ChEBI" id="CHEBI:57692"/>
    </cofactor>
</comment>
<name>A0ABV8CFW4_9GAMM</name>
<reference evidence="6" key="1">
    <citation type="journal article" date="2019" name="Int. J. Syst. Evol. Microbiol.">
        <title>The Global Catalogue of Microorganisms (GCM) 10K type strain sequencing project: providing services to taxonomists for standard genome sequencing and annotation.</title>
        <authorList>
            <consortium name="The Broad Institute Genomics Platform"/>
            <consortium name="The Broad Institute Genome Sequencing Center for Infectious Disease"/>
            <person name="Wu L."/>
            <person name="Ma J."/>
        </authorList>
    </citation>
    <scope>NUCLEOTIDE SEQUENCE [LARGE SCALE GENOMIC DNA]</scope>
    <source>
        <strain evidence="6">CCUG 59858</strain>
    </source>
</reference>
<keyword evidence="6" id="KW-1185">Reference proteome</keyword>
<dbReference type="EMBL" id="JBHSAB010000019">
    <property type="protein sequence ID" value="MFC3909081.1"/>
    <property type="molecule type" value="Genomic_DNA"/>
</dbReference>
<evidence type="ECO:0000313" key="6">
    <source>
        <dbReference type="Proteomes" id="UP001595758"/>
    </source>
</evidence>
<evidence type="ECO:0000256" key="3">
    <source>
        <dbReference type="ARBA" id="ARBA00022827"/>
    </source>
</evidence>
<evidence type="ECO:0000259" key="4">
    <source>
        <dbReference type="Pfam" id="PF01494"/>
    </source>
</evidence>
<gene>
    <name evidence="5" type="ORF">ACFORL_08340</name>
</gene>
<accession>A0ABV8CFW4</accession>
<dbReference type="Pfam" id="PF01494">
    <property type="entry name" value="FAD_binding_3"/>
    <property type="match status" value="1"/>
</dbReference>
<dbReference type="InterPro" id="IPR050641">
    <property type="entry name" value="RIFMO-like"/>
</dbReference>
<feature type="domain" description="FAD-binding" evidence="4">
    <location>
        <begin position="6"/>
        <end position="340"/>
    </location>
</feature>
<dbReference type="PRINTS" id="PR00420">
    <property type="entry name" value="RNGMNOXGNASE"/>
</dbReference>
<evidence type="ECO:0000256" key="2">
    <source>
        <dbReference type="ARBA" id="ARBA00022630"/>
    </source>
</evidence>
<proteinExistence type="predicted"/>
<evidence type="ECO:0000256" key="1">
    <source>
        <dbReference type="ARBA" id="ARBA00001974"/>
    </source>
</evidence>
<dbReference type="PANTHER" id="PTHR43004">
    <property type="entry name" value="TRK SYSTEM POTASSIUM UPTAKE PROTEIN"/>
    <property type="match status" value="1"/>
</dbReference>
<dbReference type="PANTHER" id="PTHR43004:SF19">
    <property type="entry name" value="BINDING MONOOXYGENASE, PUTATIVE (JCVI)-RELATED"/>
    <property type="match status" value="1"/>
</dbReference>
<protein>
    <submittedName>
        <fullName evidence="5">FAD-dependent oxidoreductase</fullName>
    </submittedName>
</protein>
<organism evidence="5 6">
    <name type="scientific">Legionella dresdenensis</name>
    <dbReference type="NCBI Taxonomy" id="450200"/>
    <lineage>
        <taxon>Bacteria</taxon>
        <taxon>Pseudomonadati</taxon>
        <taxon>Pseudomonadota</taxon>
        <taxon>Gammaproteobacteria</taxon>
        <taxon>Legionellales</taxon>
        <taxon>Legionellaceae</taxon>
        <taxon>Legionella</taxon>
    </lineage>
</organism>
<dbReference type="RefSeq" id="WP_382342964.1">
    <property type="nucleotide sequence ID" value="NZ_JBHSAB010000019.1"/>
</dbReference>